<dbReference type="InterPro" id="IPR000210">
    <property type="entry name" value="BTB/POZ_dom"/>
</dbReference>
<accession>A0A5J9V4Q3</accession>
<dbReference type="InterPro" id="IPR011333">
    <property type="entry name" value="SKP1/BTB/POZ_sf"/>
</dbReference>
<dbReference type="SUPFAM" id="SSF54695">
    <property type="entry name" value="POZ domain"/>
    <property type="match status" value="1"/>
</dbReference>
<reference evidence="6 7" key="1">
    <citation type="journal article" date="2019" name="Sci. Rep.">
        <title>A high-quality genome of Eragrostis curvula grass provides insights into Poaceae evolution and supports new strategies to enhance forage quality.</title>
        <authorList>
            <person name="Carballo J."/>
            <person name="Santos B.A.C.M."/>
            <person name="Zappacosta D."/>
            <person name="Garbus I."/>
            <person name="Selva J.P."/>
            <person name="Gallo C.A."/>
            <person name="Diaz A."/>
            <person name="Albertini E."/>
            <person name="Caccamo M."/>
            <person name="Echenique V."/>
        </authorList>
    </citation>
    <scope>NUCLEOTIDE SEQUENCE [LARGE SCALE GENOMIC DNA]</scope>
    <source>
        <strain evidence="7">cv. Victoria</strain>
        <tissue evidence="6">Leaf</tissue>
    </source>
</reference>
<dbReference type="Proteomes" id="UP000324897">
    <property type="component" value="Chromosome 1"/>
</dbReference>
<evidence type="ECO:0000256" key="1">
    <source>
        <dbReference type="ARBA" id="ARBA00004906"/>
    </source>
</evidence>
<proteinExistence type="inferred from homology"/>
<dbReference type="InterPro" id="IPR056423">
    <property type="entry name" value="BACK_BPM_SPOP"/>
</dbReference>
<dbReference type="Gene3D" id="3.30.710.10">
    <property type="entry name" value="Potassium Channel Kv1.1, Chain A"/>
    <property type="match status" value="1"/>
</dbReference>
<organism evidence="6 7">
    <name type="scientific">Eragrostis curvula</name>
    <name type="common">weeping love grass</name>
    <dbReference type="NCBI Taxonomy" id="38414"/>
    <lineage>
        <taxon>Eukaryota</taxon>
        <taxon>Viridiplantae</taxon>
        <taxon>Streptophyta</taxon>
        <taxon>Embryophyta</taxon>
        <taxon>Tracheophyta</taxon>
        <taxon>Spermatophyta</taxon>
        <taxon>Magnoliopsida</taxon>
        <taxon>Liliopsida</taxon>
        <taxon>Poales</taxon>
        <taxon>Poaceae</taxon>
        <taxon>PACMAD clade</taxon>
        <taxon>Chloridoideae</taxon>
        <taxon>Eragrostideae</taxon>
        <taxon>Eragrostidinae</taxon>
        <taxon>Eragrostis</taxon>
    </lineage>
</organism>
<dbReference type="Gene3D" id="1.25.40.420">
    <property type="match status" value="1"/>
</dbReference>
<dbReference type="PANTHER" id="PTHR26379">
    <property type="entry name" value="BTB/POZ AND MATH DOMAIN-CONTAINING PROTEIN 1"/>
    <property type="match status" value="1"/>
</dbReference>
<comment type="pathway">
    <text evidence="1">Protein modification; protein ubiquitination.</text>
</comment>
<sequence>MPVSSPASGEGLPSRSASAMGSGAVSGHHVLKIVGYSRTKVVPNCKSIQSRPFTVGGVTWHARYYPNGDTAEEADSISMHLVLADSVAGGVKAQVTISLLDQDRNPVPSYMTTQVLNFSDKGIGWYLKFIKRGVLEKSEYLLNDSFTVRFDLTVLKDVYKEETAFVVVPPPDMQRHFGHLLSSKEGVDVRFRVGAETFSAHRLVLAARSPVFKAELYGIMKESASTDIIPIDDMEAEVFSALLTFIYTDELPVMEEQEECVIAQHLLVAADRYFLERLKLICEDKLCKHIDKDSAPTILALAKKHNCHALKEACLEFIQSSANLDAVMETAGVEYLTRSCPRVLKQLTSKVVPRWLLGSKSKAHA</sequence>
<dbReference type="Pfam" id="PF24570">
    <property type="entry name" value="BACK_BPM_SPOP"/>
    <property type="match status" value="1"/>
</dbReference>
<evidence type="ECO:0000259" key="4">
    <source>
        <dbReference type="PROSITE" id="PS50097"/>
    </source>
</evidence>
<name>A0A5J9V4Q3_9POAL</name>
<evidence type="ECO:0000256" key="2">
    <source>
        <dbReference type="ARBA" id="ARBA00010846"/>
    </source>
</evidence>
<feature type="domain" description="MATH" evidence="5">
    <location>
        <begin position="26"/>
        <end position="152"/>
    </location>
</feature>
<feature type="region of interest" description="Disordered" evidence="3">
    <location>
        <begin position="1"/>
        <end position="20"/>
    </location>
</feature>
<dbReference type="PANTHER" id="PTHR26379:SF498">
    <property type="entry name" value="OS10G0425700 PROTEIN"/>
    <property type="match status" value="1"/>
</dbReference>
<keyword evidence="7" id="KW-1185">Reference proteome</keyword>
<comment type="caution">
    <text evidence="6">The sequence shown here is derived from an EMBL/GenBank/DDBJ whole genome shotgun (WGS) entry which is preliminary data.</text>
</comment>
<dbReference type="SUPFAM" id="SSF49599">
    <property type="entry name" value="TRAF domain-like"/>
    <property type="match status" value="1"/>
</dbReference>
<feature type="non-terminal residue" evidence="6">
    <location>
        <position position="1"/>
    </location>
</feature>
<dbReference type="OrthoDB" id="673902at2759"/>
<comment type="similarity">
    <text evidence="2">Belongs to the Tdpoz family.</text>
</comment>
<dbReference type="PROSITE" id="PS50097">
    <property type="entry name" value="BTB"/>
    <property type="match status" value="1"/>
</dbReference>
<dbReference type="GO" id="GO:0016567">
    <property type="term" value="P:protein ubiquitination"/>
    <property type="evidence" value="ECO:0007669"/>
    <property type="project" value="InterPro"/>
</dbReference>
<feature type="domain" description="BTB" evidence="4">
    <location>
        <begin position="187"/>
        <end position="255"/>
    </location>
</feature>
<evidence type="ECO:0000313" key="6">
    <source>
        <dbReference type="EMBL" id="TVU31089.1"/>
    </source>
</evidence>
<dbReference type="Gramene" id="TVU31089">
    <property type="protein sequence ID" value="TVU31089"/>
    <property type="gene ID" value="EJB05_22758"/>
</dbReference>
<dbReference type="Pfam" id="PF00651">
    <property type="entry name" value="BTB"/>
    <property type="match status" value="1"/>
</dbReference>
<dbReference type="Pfam" id="PF22486">
    <property type="entry name" value="MATH_2"/>
    <property type="match status" value="1"/>
</dbReference>
<protein>
    <recommendedName>
        <fullName evidence="8">BTB domain-containing protein</fullName>
    </recommendedName>
</protein>
<dbReference type="InterPro" id="IPR008974">
    <property type="entry name" value="TRAF-like"/>
</dbReference>
<dbReference type="PROSITE" id="PS50144">
    <property type="entry name" value="MATH"/>
    <property type="match status" value="1"/>
</dbReference>
<evidence type="ECO:0000256" key="3">
    <source>
        <dbReference type="SAM" id="MobiDB-lite"/>
    </source>
</evidence>
<evidence type="ECO:0008006" key="8">
    <source>
        <dbReference type="Google" id="ProtNLM"/>
    </source>
</evidence>
<evidence type="ECO:0000259" key="5">
    <source>
        <dbReference type="PROSITE" id="PS50144"/>
    </source>
</evidence>
<dbReference type="CDD" id="cd00121">
    <property type="entry name" value="MATH"/>
    <property type="match status" value="1"/>
</dbReference>
<gene>
    <name evidence="6" type="ORF">EJB05_22758</name>
</gene>
<dbReference type="CDD" id="cd18280">
    <property type="entry name" value="BTB_POZ_BPM_plant"/>
    <property type="match status" value="1"/>
</dbReference>
<dbReference type="EMBL" id="RWGY01000011">
    <property type="protein sequence ID" value="TVU31089.1"/>
    <property type="molecule type" value="Genomic_DNA"/>
</dbReference>
<dbReference type="SMART" id="SM00225">
    <property type="entry name" value="BTB"/>
    <property type="match status" value="1"/>
</dbReference>
<dbReference type="InterPro" id="IPR045005">
    <property type="entry name" value="BPM1-6"/>
</dbReference>
<evidence type="ECO:0000313" key="7">
    <source>
        <dbReference type="Proteomes" id="UP000324897"/>
    </source>
</evidence>
<dbReference type="AlphaFoldDB" id="A0A5J9V4Q3"/>
<dbReference type="InterPro" id="IPR002083">
    <property type="entry name" value="MATH/TRAF_dom"/>
</dbReference>
<dbReference type="Gene3D" id="2.60.210.10">
    <property type="entry name" value="Apoptosis, Tumor Necrosis Factor Receptor Associated Protein 2, Chain A"/>
    <property type="match status" value="1"/>
</dbReference>